<feature type="region of interest" description="Disordered" evidence="1">
    <location>
        <begin position="1"/>
        <end position="67"/>
    </location>
</feature>
<feature type="compositionally biased region" description="Basic and acidic residues" evidence="1">
    <location>
        <begin position="13"/>
        <end position="38"/>
    </location>
</feature>
<protein>
    <recommendedName>
        <fullName evidence="4">Ycf1</fullName>
    </recommendedName>
</protein>
<evidence type="ECO:0008006" key="4">
    <source>
        <dbReference type="Google" id="ProtNLM"/>
    </source>
</evidence>
<evidence type="ECO:0000313" key="3">
    <source>
        <dbReference type="Proteomes" id="UP001164746"/>
    </source>
</evidence>
<gene>
    <name evidence="2" type="ORF">MAR_024502</name>
</gene>
<organism evidence="2 3">
    <name type="scientific">Mya arenaria</name>
    <name type="common">Soft-shell clam</name>
    <dbReference type="NCBI Taxonomy" id="6604"/>
    <lineage>
        <taxon>Eukaryota</taxon>
        <taxon>Metazoa</taxon>
        <taxon>Spiralia</taxon>
        <taxon>Lophotrochozoa</taxon>
        <taxon>Mollusca</taxon>
        <taxon>Bivalvia</taxon>
        <taxon>Autobranchia</taxon>
        <taxon>Heteroconchia</taxon>
        <taxon>Euheterodonta</taxon>
        <taxon>Imparidentia</taxon>
        <taxon>Neoheterodontei</taxon>
        <taxon>Myida</taxon>
        <taxon>Myoidea</taxon>
        <taxon>Myidae</taxon>
        <taxon>Mya</taxon>
    </lineage>
</organism>
<feature type="non-terminal residue" evidence="2">
    <location>
        <position position="1"/>
    </location>
</feature>
<keyword evidence="3" id="KW-1185">Reference proteome</keyword>
<reference evidence="2" key="1">
    <citation type="submission" date="2022-11" db="EMBL/GenBank/DDBJ databases">
        <title>Centuries of genome instability and evolution in soft-shell clam transmissible cancer (bioRxiv).</title>
        <authorList>
            <person name="Hart S.F.M."/>
            <person name="Yonemitsu M.A."/>
            <person name="Giersch R.M."/>
            <person name="Beal B.F."/>
            <person name="Arriagada G."/>
            <person name="Davis B.W."/>
            <person name="Ostrander E.A."/>
            <person name="Goff S.P."/>
            <person name="Metzger M.J."/>
        </authorList>
    </citation>
    <scope>NUCLEOTIDE SEQUENCE</scope>
    <source>
        <strain evidence="2">MELC-2E11</strain>
        <tissue evidence="2">Siphon/mantle</tissue>
    </source>
</reference>
<dbReference type="EMBL" id="CP111014">
    <property type="protein sequence ID" value="WAR00130.1"/>
    <property type="molecule type" value="Genomic_DNA"/>
</dbReference>
<name>A0ABY7DU38_MYAAR</name>
<feature type="compositionally biased region" description="Polar residues" evidence="1">
    <location>
        <begin position="43"/>
        <end position="52"/>
    </location>
</feature>
<proteinExistence type="predicted"/>
<feature type="compositionally biased region" description="Basic residues" evidence="1">
    <location>
        <begin position="55"/>
        <end position="64"/>
    </location>
</feature>
<dbReference type="Proteomes" id="UP001164746">
    <property type="component" value="Chromosome 3"/>
</dbReference>
<sequence>YLGERAALRRKRQKEDPEMHAKYKEKEHLRYKKRREESPPNSPTDNSENIENIQPKKRGRKRSRKENATAYRDLFQLRVKFDCERRLKEKYKKRANRLSKSIRKKTDIDKEEDKKMKSEEIRKALTLRLIMVRNMKAMNGEAINRDKKLLREIVCRDRILKKYKLGKHAQGILEMKVNQKSKRQTEQRQPPWIKIMVVDYFERDNNSRIMGIETFLCYKTNRKHRETCLCKHHENIQFKINKIFHEKALETNNLDELLINNLQFRKQSVYV</sequence>
<evidence type="ECO:0000256" key="1">
    <source>
        <dbReference type="SAM" id="MobiDB-lite"/>
    </source>
</evidence>
<accession>A0ABY7DU38</accession>
<evidence type="ECO:0000313" key="2">
    <source>
        <dbReference type="EMBL" id="WAR00130.1"/>
    </source>
</evidence>